<dbReference type="PANTHER" id="PTHR34220">
    <property type="entry name" value="SENSOR HISTIDINE KINASE YPDA"/>
    <property type="match status" value="1"/>
</dbReference>
<dbReference type="EMBL" id="FUZF01000014">
    <property type="protein sequence ID" value="SKB91630.1"/>
    <property type="molecule type" value="Genomic_DNA"/>
</dbReference>
<evidence type="ECO:0000259" key="2">
    <source>
        <dbReference type="Pfam" id="PF06580"/>
    </source>
</evidence>
<dbReference type="PROSITE" id="PS51257">
    <property type="entry name" value="PROKAR_LIPOPROTEIN"/>
    <property type="match status" value="1"/>
</dbReference>
<dbReference type="PANTHER" id="PTHR34220:SF9">
    <property type="entry name" value="SIGNAL TRANSDUCTION HISTIDINE KINASE INTERNAL REGION DOMAIN-CONTAINING PROTEIN"/>
    <property type="match status" value="1"/>
</dbReference>
<keyword evidence="3" id="KW-0418">Kinase</keyword>
<dbReference type="Gene3D" id="3.30.565.10">
    <property type="entry name" value="Histidine kinase-like ATPase, C-terminal domain"/>
    <property type="match status" value="1"/>
</dbReference>
<sequence>MRNILYLLLFTVLLSCQKKLEKKDVSPTQLLEQLKQEAKGIVNNDSDSNIVFWNQMLNRSVYNQQNASLAYIHYELAKAYAKTDLTKSKTHIETALGLIEKETDFFDIKVSIYNGLANIYLIEGKTFQSNHYYNKAAALITAHPDKIEPNAQIICLVNCAQENFNSSQVEKASEQNYLALHTATKNKGDLEEYFYHNNLFRIYTQLFRIYEHAGQLDSLKLYNQKVGEIYKILNNDKVQRFYYEQKAIIYTEEQQLDSAIIYTKKCEALDKRSYAETKLGIHQLNLYKDYTNLITLHALSEQFYSAEKYIQAAQEIEETSSVNYSSKFNNRMAQAQYYLQKRNLDAYRKLHLESLAIKDALQASNSAKAIAEISVFYDVEAKKKSISQLNETVAATNEKLATRTLLLIISGLLFLIVIGFISFYVYVHRQRNRLEAKEKMLLQQKLLRTQMEPHFIFNTLSSLQSFIRFEEKEKSIKYLKLFSKLLRSSLEMSRNDYISLEDELEAIKNYLALQQMRLNHNFEFDILIADDIFGAMIPPMLIQPFVENAVIHGVTPLKEKGEIHIRIDLDDHFITVAILDNGKGSNKPSGHTSLSGSIAKERMELLFKETSKKGTIQITQTPNSYLVVLTIPYKTT</sequence>
<keyword evidence="1" id="KW-1133">Transmembrane helix</keyword>
<keyword evidence="4" id="KW-1185">Reference proteome</keyword>
<dbReference type="Pfam" id="PF06580">
    <property type="entry name" value="His_kinase"/>
    <property type="match status" value="1"/>
</dbReference>
<dbReference type="GO" id="GO:0016020">
    <property type="term" value="C:membrane"/>
    <property type="evidence" value="ECO:0007669"/>
    <property type="project" value="InterPro"/>
</dbReference>
<dbReference type="AlphaFoldDB" id="A0A1T5F692"/>
<evidence type="ECO:0000313" key="4">
    <source>
        <dbReference type="Proteomes" id="UP000190150"/>
    </source>
</evidence>
<feature type="domain" description="Signal transduction histidine kinase internal region" evidence="2">
    <location>
        <begin position="443"/>
        <end position="521"/>
    </location>
</feature>
<dbReference type="InterPro" id="IPR011990">
    <property type="entry name" value="TPR-like_helical_dom_sf"/>
</dbReference>
<evidence type="ECO:0000256" key="1">
    <source>
        <dbReference type="SAM" id="Phobius"/>
    </source>
</evidence>
<dbReference type="InterPro" id="IPR010559">
    <property type="entry name" value="Sig_transdc_His_kin_internal"/>
</dbReference>
<accession>A0A1T5F692</accession>
<dbReference type="RefSeq" id="WP_079644300.1">
    <property type="nucleotide sequence ID" value="NZ_FUZF01000014.1"/>
</dbReference>
<dbReference type="SUPFAM" id="SSF48452">
    <property type="entry name" value="TPR-like"/>
    <property type="match status" value="1"/>
</dbReference>
<dbReference type="InterPro" id="IPR036890">
    <property type="entry name" value="HATPase_C_sf"/>
</dbReference>
<dbReference type="SUPFAM" id="SSF55874">
    <property type="entry name" value="ATPase domain of HSP90 chaperone/DNA topoisomerase II/histidine kinase"/>
    <property type="match status" value="1"/>
</dbReference>
<keyword evidence="1" id="KW-0812">Transmembrane</keyword>
<dbReference type="STRING" id="1513896.SAMN05660841_03068"/>
<dbReference type="InterPro" id="IPR019734">
    <property type="entry name" value="TPR_rpt"/>
</dbReference>
<dbReference type="InterPro" id="IPR050640">
    <property type="entry name" value="Bact_2-comp_sensor_kinase"/>
</dbReference>
<organism evidence="3 4">
    <name type="scientific">Sphingobacterium nematocida</name>
    <dbReference type="NCBI Taxonomy" id="1513896"/>
    <lineage>
        <taxon>Bacteria</taxon>
        <taxon>Pseudomonadati</taxon>
        <taxon>Bacteroidota</taxon>
        <taxon>Sphingobacteriia</taxon>
        <taxon>Sphingobacteriales</taxon>
        <taxon>Sphingobacteriaceae</taxon>
        <taxon>Sphingobacterium</taxon>
    </lineage>
</organism>
<keyword evidence="3" id="KW-0808">Transferase</keyword>
<dbReference type="SMART" id="SM00028">
    <property type="entry name" value="TPR"/>
    <property type="match status" value="3"/>
</dbReference>
<dbReference type="Proteomes" id="UP000190150">
    <property type="component" value="Unassembled WGS sequence"/>
</dbReference>
<gene>
    <name evidence="3" type="ORF">SAMN05660841_03068</name>
</gene>
<dbReference type="OrthoDB" id="9809670at2"/>
<keyword evidence="1" id="KW-0472">Membrane</keyword>
<proteinExistence type="predicted"/>
<protein>
    <submittedName>
        <fullName evidence="3">Histidine kinase</fullName>
    </submittedName>
</protein>
<name>A0A1T5F692_9SPHI</name>
<dbReference type="GO" id="GO:0000155">
    <property type="term" value="F:phosphorelay sensor kinase activity"/>
    <property type="evidence" value="ECO:0007669"/>
    <property type="project" value="InterPro"/>
</dbReference>
<evidence type="ECO:0000313" key="3">
    <source>
        <dbReference type="EMBL" id="SKB91630.1"/>
    </source>
</evidence>
<dbReference type="Gene3D" id="1.25.40.10">
    <property type="entry name" value="Tetratricopeptide repeat domain"/>
    <property type="match status" value="1"/>
</dbReference>
<feature type="transmembrane region" description="Helical" evidence="1">
    <location>
        <begin position="405"/>
        <end position="427"/>
    </location>
</feature>
<reference evidence="4" key="1">
    <citation type="submission" date="2017-02" db="EMBL/GenBank/DDBJ databases">
        <authorList>
            <person name="Varghese N."/>
            <person name="Submissions S."/>
        </authorList>
    </citation>
    <scope>NUCLEOTIDE SEQUENCE [LARGE SCALE GENOMIC DNA]</scope>
    <source>
        <strain evidence="4">DSM 24091</strain>
    </source>
</reference>